<keyword evidence="5" id="KW-1185">Reference proteome</keyword>
<dbReference type="VEuPathDB" id="FungiDB:SJAG_02606"/>
<reference evidence="3 5" key="1">
    <citation type="journal article" date="2011" name="Science">
        <title>Comparative functional genomics of the fission yeasts.</title>
        <authorList>
            <person name="Rhind N."/>
            <person name="Chen Z."/>
            <person name="Yassour M."/>
            <person name="Thompson D.A."/>
            <person name="Haas B.J."/>
            <person name="Habib N."/>
            <person name="Wapinski I."/>
            <person name="Roy S."/>
            <person name="Lin M.F."/>
            <person name="Heiman D.I."/>
            <person name="Young S.K."/>
            <person name="Furuya K."/>
            <person name="Guo Y."/>
            <person name="Pidoux A."/>
            <person name="Chen H.M."/>
            <person name="Robbertse B."/>
            <person name="Goldberg J.M."/>
            <person name="Aoki K."/>
            <person name="Bayne E.H."/>
            <person name="Berlin A.M."/>
            <person name="Desjardins C.A."/>
            <person name="Dobbs E."/>
            <person name="Dukaj L."/>
            <person name="Fan L."/>
            <person name="FitzGerald M.G."/>
            <person name="French C."/>
            <person name="Gujja S."/>
            <person name="Hansen K."/>
            <person name="Keifenheim D."/>
            <person name="Levin J.Z."/>
            <person name="Mosher R.A."/>
            <person name="Mueller C.A."/>
            <person name="Pfiffner J."/>
            <person name="Priest M."/>
            <person name="Russ C."/>
            <person name="Smialowska A."/>
            <person name="Swoboda P."/>
            <person name="Sykes S.M."/>
            <person name="Vaughn M."/>
            <person name="Vengrova S."/>
            <person name="Yoder R."/>
            <person name="Zeng Q."/>
            <person name="Allshire R."/>
            <person name="Baulcombe D."/>
            <person name="Birren B.W."/>
            <person name="Brown W."/>
            <person name="Ekwall K."/>
            <person name="Kellis M."/>
            <person name="Leatherwood J."/>
            <person name="Levin H."/>
            <person name="Margalit H."/>
            <person name="Martienssen R."/>
            <person name="Nieduszynski C.A."/>
            <person name="Spatafora J.W."/>
            <person name="Friedman N."/>
            <person name="Dalgaard J.Z."/>
            <person name="Baumann P."/>
            <person name="Niki H."/>
            <person name="Regev A."/>
            <person name="Nusbaum C."/>
        </authorList>
    </citation>
    <scope>NUCLEOTIDE SEQUENCE [LARGE SCALE GENOMIC DNA]</scope>
    <source>
        <strain evidence="5">yFS275 / FY16936</strain>
    </source>
</reference>
<dbReference type="AlphaFoldDB" id="B6K0P8"/>
<dbReference type="HOGENOM" id="CLU_460162_0_0_1"/>
<dbReference type="JaponicusDB" id="SJAG_02606">
    <property type="gene designation" value="wpl1"/>
</dbReference>
<dbReference type="OrthoDB" id="5976022at2759"/>
<accession>B6K0P8</accession>
<dbReference type="Pfam" id="PF07814">
    <property type="entry name" value="WAPL"/>
    <property type="match status" value="1"/>
</dbReference>
<evidence type="ECO:0000313" key="5">
    <source>
        <dbReference type="Proteomes" id="UP000001744"/>
    </source>
</evidence>
<feature type="compositionally biased region" description="Basic and acidic residues" evidence="1">
    <location>
        <begin position="40"/>
        <end position="50"/>
    </location>
</feature>
<dbReference type="GeneID" id="7047716"/>
<dbReference type="InterPro" id="IPR011989">
    <property type="entry name" value="ARM-like"/>
</dbReference>
<protein>
    <recommendedName>
        <fullName evidence="2">Wings apart-like protein C-terminal domain-containing protein</fullName>
    </recommendedName>
</protein>
<dbReference type="OMA" id="YREQRSY"/>
<dbReference type="EMBL" id="KE651166">
    <property type="protein sequence ID" value="EEB07519.1"/>
    <property type="molecule type" value="Genomic_DNA"/>
</dbReference>
<evidence type="ECO:0000259" key="2">
    <source>
        <dbReference type="Pfam" id="PF07814"/>
    </source>
</evidence>
<dbReference type="Gene3D" id="1.25.10.10">
    <property type="entry name" value="Leucine-rich Repeat Variant"/>
    <property type="match status" value="1"/>
</dbReference>
<dbReference type="eggNOG" id="ENOG502RS0D">
    <property type="taxonomic scope" value="Eukaryota"/>
</dbReference>
<dbReference type="RefSeq" id="XP_002173812.1">
    <property type="nucleotide sequence ID" value="XM_002173776.2"/>
</dbReference>
<organism evidence="3 5">
    <name type="scientific">Schizosaccharomyces japonicus (strain yFS275 / FY16936)</name>
    <name type="common">Fission yeast</name>
    <dbReference type="NCBI Taxonomy" id="402676"/>
    <lineage>
        <taxon>Eukaryota</taxon>
        <taxon>Fungi</taxon>
        <taxon>Dikarya</taxon>
        <taxon>Ascomycota</taxon>
        <taxon>Taphrinomycotina</taxon>
        <taxon>Schizosaccharomycetes</taxon>
        <taxon>Schizosaccharomycetales</taxon>
        <taxon>Schizosaccharomycetaceae</taxon>
        <taxon>Schizosaccharomyces</taxon>
    </lineage>
</organism>
<name>B6K0P8_SCHJY</name>
<evidence type="ECO:0000256" key="1">
    <source>
        <dbReference type="SAM" id="MobiDB-lite"/>
    </source>
</evidence>
<dbReference type="InterPro" id="IPR022771">
    <property type="entry name" value="WAPL_C"/>
</dbReference>
<sequence length="567" mass="63378">METSELWSFLDKTVETCVGHQQQHDRGIVESMAISKKRKNSSEPELRFREPSSASNGLKRTASLDVGSSMTSKINVGSRSLVRSNSATYELSRSYIEEKPSANAADIQQNTSYKDELSATETEDDDDELQMKSIHELRLSGEKQRIMDEIEYLVDGVSQSRSPLAAYSSLLEICTHLDNTMFRLCLKSNTETFFRVFKTIISKDLLRSFFQLHILASISSEVECVKALIDLHGTNILTLLRTTLSTDGDALASFLKEQKLSKNMQSAVHAFIKQMPALLGLKNMDEEIKNPSFLASLTLFRLLLNGLHFTTDVQNLLNKAVGVTFAKPTVCEFLVFLLCDAIEHVDCMGLGEKGLRSICAFLSRTIVGTLDEESSRLCIRVLQLLIQITDTESALHPVDMIVASGVPRSLFLLLQKVHSCSELNDYDSDLLAMVLGLLLDVCEDSSSFAKAICDTKCNDQTYLSILQNFYKISKDQPVLEGYSAAVLSLVYVHGEIHDHEDINRNMLVQTLEDFVEFHKNLEHELSSFGANELAVLSVLRRLIHLLQEKEVKSPDPSKDCSSSSYNS</sequence>
<feature type="region of interest" description="Disordered" evidence="1">
    <location>
        <begin position="35"/>
        <end position="64"/>
    </location>
</feature>
<feature type="region of interest" description="Disordered" evidence="1">
    <location>
        <begin position="100"/>
        <end position="128"/>
    </location>
</feature>
<dbReference type="Proteomes" id="UP000001744">
    <property type="component" value="Unassembled WGS sequence"/>
</dbReference>
<feature type="domain" description="Wings apart-like protein C-terminal" evidence="2">
    <location>
        <begin position="130"/>
        <end position="472"/>
    </location>
</feature>
<gene>
    <name evidence="4" type="primary">wpl1</name>
    <name evidence="3" type="ORF">SJAG_02606</name>
</gene>
<proteinExistence type="predicted"/>
<evidence type="ECO:0000313" key="3">
    <source>
        <dbReference type="EMBL" id="EEB07519.1"/>
    </source>
</evidence>
<evidence type="ECO:0000313" key="4">
    <source>
        <dbReference type="JaponicusDB" id="SJAG_02606"/>
    </source>
</evidence>
<dbReference type="STRING" id="402676.B6K0P8"/>